<evidence type="ECO:0000313" key="11">
    <source>
        <dbReference type="EMBL" id="GAA0587975.1"/>
    </source>
</evidence>
<dbReference type="PANTHER" id="PTHR37323:SF1">
    <property type="entry name" value="L-ORNITHINE N(ALPHA)-ACYLTRANSFERASE"/>
    <property type="match status" value="1"/>
</dbReference>
<dbReference type="Pfam" id="PF13444">
    <property type="entry name" value="Acetyltransf_5"/>
    <property type="match status" value="1"/>
</dbReference>
<organism evidence="11 12">
    <name type="scientific">Rhizomicrobium electricum</name>
    <dbReference type="NCBI Taxonomy" id="480070"/>
    <lineage>
        <taxon>Bacteria</taxon>
        <taxon>Pseudomonadati</taxon>
        <taxon>Pseudomonadota</taxon>
        <taxon>Alphaproteobacteria</taxon>
        <taxon>Micropepsales</taxon>
        <taxon>Micropepsaceae</taxon>
        <taxon>Rhizomicrobium</taxon>
    </lineage>
</organism>
<reference evidence="12" key="1">
    <citation type="journal article" date="2019" name="Int. J. Syst. Evol. Microbiol.">
        <title>The Global Catalogue of Microorganisms (GCM) 10K type strain sequencing project: providing services to taxonomists for standard genome sequencing and annotation.</title>
        <authorList>
            <consortium name="The Broad Institute Genomics Platform"/>
            <consortium name="The Broad Institute Genome Sequencing Center for Infectious Disease"/>
            <person name="Wu L."/>
            <person name="Ma J."/>
        </authorList>
    </citation>
    <scope>NUCLEOTIDE SEQUENCE [LARGE SCALE GENOMIC DNA]</scope>
    <source>
        <strain evidence="12">JCM 15089</strain>
    </source>
</reference>
<dbReference type="EMBL" id="BAAADD010000014">
    <property type="protein sequence ID" value="GAA0587975.1"/>
    <property type="molecule type" value="Genomic_DNA"/>
</dbReference>
<comment type="pathway">
    <text evidence="1">Lipid metabolism.</text>
</comment>
<comment type="similarity">
    <text evidence="6">Belongs to the acetyltransferase family. OlsB subfamily.</text>
</comment>
<dbReference type="Gene3D" id="3.40.630.30">
    <property type="match status" value="1"/>
</dbReference>
<evidence type="ECO:0000256" key="7">
    <source>
        <dbReference type="ARBA" id="ARBA00039058"/>
    </source>
</evidence>
<evidence type="ECO:0000256" key="4">
    <source>
        <dbReference type="ARBA" id="ARBA00023098"/>
    </source>
</evidence>
<evidence type="ECO:0000256" key="1">
    <source>
        <dbReference type="ARBA" id="ARBA00005189"/>
    </source>
</evidence>
<dbReference type="RefSeq" id="WP_166934840.1">
    <property type="nucleotide sequence ID" value="NZ_BAAADD010000014.1"/>
</dbReference>
<dbReference type="SUPFAM" id="SSF55729">
    <property type="entry name" value="Acyl-CoA N-acyltransferases (Nat)"/>
    <property type="match status" value="1"/>
</dbReference>
<proteinExistence type="inferred from homology"/>
<accession>A0ABP3QFX6</accession>
<dbReference type="Proteomes" id="UP001499951">
    <property type="component" value="Unassembled WGS sequence"/>
</dbReference>
<keyword evidence="3" id="KW-0808">Transferase</keyword>
<name>A0ABP3QFX6_9PROT</name>
<gene>
    <name evidence="11" type="ORF">GCM10008942_41210</name>
</gene>
<keyword evidence="5" id="KW-0012">Acyltransferase</keyword>
<keyword evidence="2" id="KW-0444">Lipid biosynthesis</keyword>
<comment type="function">
    <text evidence="9">Catalyzes the first step in the biosynthesis of ornithine lipids, which are phosphorus-free membrane lipids. Catalyzes the 3-hydroxyacyl-acyl carrier protein-dependent acylation of ornithine to form lyso-ornithine lipid (LOL).</text>
</comment>
<dbReference type="EC" id="2.3.2.30" evidence="7"/>
<keyword evidence="4" id="KW-0443">Lipid metabolism</keyword>
<evidence type="ECO:0000256" key="10">
    <source>
        <dbReference type="ARBA" id="ARBA00047785"/>
    </source>
</evidence>
<evidence type="ECO:0000256" key="3">
    <source>
        <dbReference type="ARBA" id="ARBA00022679"/>
    </source>
</evidence>
<evidence type="ECO:0000256" key="9">
    <source>
        <dbReference type="ARBA" id="ARBA00045724"/>
    </source>
</evidence>
<comment type="catalytic activity">
    <reaction evidence="10">
        <text>a (3R)-hydroxyacyl-[ACP] + L-ornithine = a lyso-ornithine lipid + holo-[ACP] + H(+)</text>
        <dbReference type="Rhea" id="RHEA:20633"/>
        <dbReference type="Rhea" id="RHEA-COMP:9685"/>
        <dbReference type="Rhea" id="RHEA-COMP:9945"/>
        <dbReference type="ChEBI" id="CHEBI:15378"/>
        <dbReference type="ChEBI" id="CHEBI:46911"/>
        <dbReference type="ChEBI" id="CHEBI:64479"/>
        <dbReference type="ChEBI" id="CHEBI:78827"/>
        <dbReference type="ChEBI" id="CHEBI:138482"/>
        <dbReference type="EC" id="2.3.2.30"/>
    </reaction>
    <physiologicalReaction direction="left-to-right" evidence="10">
        <dbReference type="Rhea" id="RHEA:20634"/>
    </physiologicalReaction>
</comment>
<evidence type="ECO:0000256" key="6">
    <source>
        <dbReference type="ARBA" id="ARBA00038095"/>
    </source>
</evidence>
<protein>
    <recommendedName>
        <fullName evidence="8">L-ornithine N(alpha)-acyltransferase</fullName>
        <ecNumber evidence="7">2.3.2.30</ecNumber>
    </recommendedName>
</protein>
<keyword evidence="12" id="KW-1185">Reference proteome</keyword>
<comment type="caution">
    <text evidence="11">The sequence shown here is derived from an EMBL/GenBank/DDBJ whole genome shotgun (WGS) entry which is preliminary data.</text>
</comment>
<dbReference type="InterPro" id="IPR052351">
    <property type="entry name" value="Ornithine_N-alpha-AT"/>
</dbReference>
<sequence length="280" mass="31253">MVNIYEAGPLEGRIAHWPVLAAAGVLEVRLAETDMEVEAAQRLRYHVFYQEMSAIPSPEMVQSGRDFDHFDDVCDHLLVVDRSVIDDDGQPAVVGTYRLMRDVDAKRAGGFYTGSEYDISPMLNGLPANTKLLELGRSCVLKEYRSRPGAMQLLWRGISVYLARFSIEVMFGCASFAGIDPKALALPLSYLYHFHLAAPEIRVRANPSLYVDMNLMPKEAIDPKEALRTLPPLLKGYVRAGAGIGDGAVVDRQFGTTDVFIYFPVKSLEGRYSRKFEVKQ</sequence>
<evidence type="ECO:0000256" key="5">
    <source>
        <dbReference type="ARBA" id="ARBA00023315"/>
    </source>
</evidence>
<evidence type="ECO:0000256" key="2">
    <source>
        <dbReference type="ARBA" id="ARBA00022516"/>
    </source>
</evidence>
<dbReference type="PANTHER" id="PTHR37323">
    <property type="entry name" value="GCN5-RELATED N-ACETYLTRANSFERASE"/>
    <property type="match status" value="1"/>
</dbReference>
<dbReference type="InterPro" id="IPR016181">
    <property type="entry name" value="Acyl_CoA_acyltransferase"/>
</dbReference>
<evidence type="ECO:0000256" key="8">
    <source>
        <dbReference type="ARBA" id="ARBA00039866"/>
    </source>
</evidence>
<evidence type="ECO:0000313" key="12">
    <source>
        <dbReference type="Proteomes" id="UP001499951"/>
    </source>
</evidence>